<dbReference type="InterPro" id="IPR014014">
    <property type="entry name" value="RNA_helicase_DEAD_Q_motif"/>
</dbReference>
<evidence type="ECO:0000313" key="11">
    <source>
        <dbReference type="Proteomes" id="UP000265515"/>
    </source>
</evidence>
<evidence type="ECO:0000259" key="8">
    <source>
        <dbReference type="PROSITE" id="PS51194"/>
    </source>
</evidence>
<feature type="domain" description="DEAD-box RNA helicase Q" evidence="9">
    <location>
        <begin position="141"/>
        <end position="169"/>
    </location>
</feature>
<evidence type="ECO:0000256" key="5">
    <source>
        <dbReference type="PROSITE-ProRule" id="PRU00552"/>
    </source>
</evidence>
<dbReference type="PANTHER" id="PTHR47959">
    <property type="entry name" value="ATP-DEPENDENT RNA HELICASE RHLE-RELATED"/>
    <property type="match status" value="1"/>
</dbReference>
<dbReference type="Pfam" id="PF00270">
    <property type="entry name" value="DEAD"/>
    <property type="match status" value="1"/>
</dbReference>
<feature type="short sequence motif" description="Q motif" evidence="5">
    <location>
        <begin position="141"/>
        <end position="169"/>
    </location>
</feature>
<dbReference type="InterPro" id="IPR050079">
    <property type="entry name" value="DEAD_box_RNA_helicase"/>
</dbReference>
<gene>
    <name evidence="10" type="ORF">CBR_g31037</name>
</gene>
<feature type="domain" description="Helicase ATP-binding" evidence="7">
    <location>
        <begin position="172"/>
        <end position="345"/>
    </location>
</feature>
<dbReference type="GO" id="GO:0090406">
    <property type="term" value="C:pollen tube"/>
    <property type="evidence" value="ECO:0007669"/>
    <property type="project" value="EnsemblPlants"/>
</dbReference>
<dbReference type="PROSITE" id="PS51192">
    <property type="entry name" value="HELICASE_ATP_BIND_1"/>
    <property type="match status" value="1"/>
</dbReference>
<keyword evidence="3" id="KW-0347">Helicase</keyword>
<dbReference type="Proteomes" id="UP000265515">
    <property type="component" value="Unassembled WGS sequence"/>
</dbReference>
<dbReference type="OMA" id="IMIFTDT"/>
<protein>
    <recommendedName>
        <fullName evidence="12">RNA helicase</fullName>
    </recommendedName>
</protein>
<evidence type="ECO:0000313" key="10">
    <source>
        <dbReference type="EMBL" id="GBG80577.1"/>
    </source>
</evidence>
<dbReference type="CDD" id="cd17955">
    <property type="entry name" value="DEADc_DDX49"/>
    <property type="match status" value="1"/>
</dbReference>
<evidence type="ECO:0000259" key="9">
    <source>
        <dbReference type="PROSITE" id="PS51195"/>
    </source>
</evidence>
<evidence type="ECO:0008006" key="12">
    <source>
        <dbReference type="Google" id="ProtNLM"/>
    </source>
</evidence>
<dbReference type="Gene3D" id="3.40.50.300">
    <property type="entry name" value="P-loop containing nucleotide triphosphate hydrolases"/>
    <property type="match status" value="2"/>
</dbReference>
<feature type="region of interest" description="Disordered" evidence="6">
    <location>
        <begin position="58"/>
        <end position="134"/>
    </location>
</feature>
<keyword evidence="2" id="KW-0378">Hydrolase</keyword>
<evidence type="ECO:0000256" key="2">
    <source>
        <dbReference type="ARBA" id="ARBA00022801"/>
    </source>
</evidence>
<dbReference type="InterPro" id="IPR014001">
    <property type="entry name" value="Helicase_ATP-bd"/>
</dbReference>
<feature type="compositionally biased region" description="Basic and acidic residues" evidence="6">
    <location>
        <begin position="1"/>
        <end position="11"/>
    </location>
</feature>
<dbReference type="GO" id="GO:0005829">
    <property type="term" value="C:cytosol"/>
    <property type="evidence" value="ECO:0007669"/>
    <property type="project" value="TreeGrafter"/>
</dbReference>
<evidence type="ECO:0000259" key="7">
    <source>
        <dbReference type="PROSITE" id="PS51192"/>
    </source>
</evidence>
<evidence type="ECO:0000256" key="1">
    <source>
        <dbReference type="ARBA" id="ARBA00022741"/>
    </source>
</evidence>
<dbReference type="STRING" id="69332.A0A388LE85"/>
<evidence type="ECO:0000256" key="6">
    <source>
        <dbReference type="SAM" id="MobiDB-lite"/>
    </source>
</evidence>
<name>A0A388LE85_CHABU</name>
<dbReference type="InterPro" id="IPR027417">
    <property type="entry name" value="P-loop_NTPase"/>
</dbReference>
<dbReference type="SUPFAM" id="SSF52540">
    <property type="entry name" value="P-loop containing nucleoside triphosphate hydrolases"/>
    <property type="match status" value="1"/>
</dbReference>
<dbReference type="OrthoDB" id="10261904at2759"/>
<dbReference type="GO" id="GO:0005634">
    <property type="term" value="C:nucleus"/>
    <property type="evidence" value="ECO:0007669"/>
    <property type="project" value="EnsemblPlants"/>
</dbReference>
<comment type="caution">
    <text evidence="10">The sequence shown here is derived from an EMBL/GenBank/DDBJ whole genome shotgun (WGS) entry which is preliminary data.</text>
</comment>
<reference evidence="10 11" key="1">
    <citation type="journal article" date="2018" name="Cell">
        <title>The Chara Genome: Secondary Complexity and Implications for Plant Terrestrialization.</title>
        <authorList>
            <person name="Nishiyama T."/>
            <person name="Sakayama H."/>
            <person name="Vries J.D."/>
            <person name="Buschmann H."/>
            <person name="Saint-Marcoux D."/>
            <person name="Ullrich K.K."/>
            <person name="Haas F.B."/>
            <person name="Vanderstraeten L."/>
            <person name="Becker D."/>
            <person name="Lang D."/>
            <person name="Vosolsobe S."/>
            <person name="Rombauts S."/>
            <person name="Wilhelmsson P.K.I."/>
            <person name="Janitza P."/>
            <person name="Kern R."/>
            <person name="Heyl A."/>
            <person name="Rumpler F."/>
            <person name="Villalobos L.I.A.C."/>
            <person name="Clay J.M."/>
            <person name="Skokan R."/>
            <person name="Toyoda A."/>
            <person name="Suzuki Y."/>
            <person name="Kagoshima H."/>
            <person name="Schijlen E."/>
            <person name="Tajeshwar N."/>
            <person name="Catarino B."/>
            <person name="Hetherington A.J."/>
            <person name="Saltykova A."/>
            <person name="Bonnot C."/>
            <person name="Breuninger H."/>
            <person name="Symeonidi A."/>
            <person name="Radhakrishnan G.V."/>
            <person name="Van Nieuwerburgh F."/>
            <person name="Deforce D."/>
            <person name="Chang C."/>
            <person name="Karol K.G."/>
            <person name="Hedrich R."/>
            <person name="Ulvskov P."/>
            <person name="Glockner G."/>
            <person name="Delwiche C.F."/>
            <person name="Petrasek J."/>
            <person name="Van de Peer Y."/>
            <person name="Friml J."/>
            <person name="Beilby M."/>
            <person name="Dolan L."/>
            <person name="Kohara Y."/>
            <person name="Sugano S."/>
            <person name="Fujiyama A."/>
            <person name="Delaux P.-M."/>
            <person name="Quint M."/>
            <person name="TheiBen G."/>
            <person name="Hagemann M."/>
            <person name="Harholt J."/>
            <person name="Dunand C."/>
            <person name="Zachgo S."/>
            <person name="Langdale J."/>
            <person name="Maumus F."/>
            <person name="Straeten D.V.D."/>
            <person name="Gould S.B."/>
            <person name="Rensing S.A."/>
        </authorList>
    </citation>
    <scope>NUCLEOTIDE SEQUENCE [LARGE SCALE GENOMIC DNA]</scope>
    <source>
        <strain evidence="10 11">S276</strain>
    </source>
</reference>
<dbReference type="Pfam" id="PF00271">
    <property type="entry name" value="Helicase_C"/>
    <property type="match status" value="1"/>
</dbReference>
<dbReference type="PROSITE" id="PS51194">
    <property type="entry name" value="HELICASE_CTER"/>
    <property type="match status" value="1"/>
</dbReference>
<sequence length="566" mass="62970">MAAKEVGRNHVGDGGGGADGRTKNTFGVEDLNEVFENVEELGAGVKLFSRCVLKKTMRNKKKKEQQQQQQLNDDQTLIGDGERESGDRRCGNPAPCEQKTKKKKKREEDDILDNDVTGSPSPSPSLRSKKVAEEDSTRSKVSFEQLGLSEWLLSSCREMGIIRPTQVQEACIPHILKGEDVIGNAETGSGKTAAFALPILQRLAEDPYGICALVLTPTRELAFQIADQFRVLGAGQHLRDAVVVGGVDLINQALLLARRPHVVIATPGRLKDHLENDPSVPGLFNRLKFLVLDEADQLLDAGFEVELRAILQCLPPKRQTLLFSATMTGTLKKLREMSMHKAFYFEVYKGLQTVGSLKQQYIFIPDKVKEVYLCYLMETLEEMNVRSLIVFASSCRTCQTLQHLLQELDIPSTCLHSMKPQPQRLAALNKFKSGVVPILIATDVASRGLDIPTVDLVVNFDMPQLPRNYVHRVGRTARAGRAGRAVSLITQYDVELVHKIEELIGQQLEELPLEEDVVLKRITDVYNAKRVATLKIAESGFEEQVEARLKTKRKRKREQAQDGGGG</sequence>
<evidence type="ECO:0000256" key="3">
    <source>
        <dbReference type="ARBA" id="ARBA00022806"/>
    </source>
</evidence>
<dbReference type="SMART" id="SM00490">
    <property type="entry name" value="HELICc"/>
    <property type="match status" value="1"/>
</dbReference>
<dbReference type="GO" id="GO:0005524">
    <property type="term" value="F:ATP binding"/>
    <property type="evidence" value="ECO:0007669"/>
    <property type="project" value="UniProtKB-KW"/>
</dbReference>
<keyword evidence="11" id="KW-1185">Reference proteome</keyword>
<dbReference type="CDD" id="cd18787">
    <property type="entry name" value="SF2_C_DEAD"/>
    <property type="match status" value="1"/>
</dbReference>
<dbReference type="InterPro" id="IPR011545">
    <property type="entry name" value="DEAD/DEAH_box_helicase_dom"/>
</dbReference>
<organism evidence="10 11">
    <name type="scientific">Chara braunii</name>
    <name type="common">Braun's stonewort</name>
    <dbReference type="NCBI Taxonomy" id="69332"/>
    <lineage>
        <taxon>Eukaryota</taxon>
        <taxon>Viridiplantae</taxon>
        <taxon>Streptophyta</taxon>
        <taxon>Charophyceae</taxon>
        <taxon>Charales</taxon>
        <taxon>Characeae</taxon>
        <taxon>Chara</taxon>
    </lineage>
</organism>
<dbReference type="SMART" id="SM00487">
    <property type="entry name" value="DEXDc"/>
    <property type="match status" value="1"/>
</dbReference>
<feature type="compositionally biased region" description="Basic and acidic residues" evidence="6">
    <location>
        <begin position="80"/>
        <end position="90"/>
    </location>
</feature>
<feature type="region of interest" description="Disordered" evidence="6">
    <location>
        <begin position="1"/>
        <end position="25"/>
    </location>
</feature>
<dbReference type="EMBL" id="BFEA01000350">
    <property type="protein sequence ID" value="GBG80577.1"/>
    <property type="molecule type" value="Genomic_DNA"/>
</dbReference>
<evidence type="ECO:0000256" key="4">
    <source>
        <dbReference type="ARBA" id="ARBA00022840"/>
    </source>
</evidence>
<proteinExistence type="predicted"/>
<dbReference type="Gramene" id="GBG80577">
    <property type="protein sequence ID" value="GBG80577"/>
    <property type="gene ID" value="CBR_g31037"/>
</dbReference>
<keyword evidence="1" id="KW-0547">Nucleotide-binding</keyword>
<keyword evidence="4" id="KW-0067">ATP-binding</keyword>
<dbReference type="PANTHER" id="PTHR47959:SF24">
    <property type="entry name" value="ATP-DEPENDENT RNA HELICASE"/>
    <property type="match status" value="1"/>
</dbReference>
<dbReference type="GO" id="GO:0003724">
    <property type="term" value="F:RNA helicase activity"/>
    <property type="evidence" value="ECO:0007669"/>
    <property type="project" value="InterPro"/>
</dbReference>
<dbReference type="GO" id="GO:0016787">
    <property type="term" value="F:hydrolase activity"/>
    <property type="evidence" value="ECO:0007669"/>
    <property type="project" value="UniProtKB-KW"/>
</dbReference>
<dbReference type="AlphaFoldDB" id="A0A388LE85"/>
<dbReference type="PROSITE" id="PS51195">
    <property type="entry name" value="Q_MOTIF"/>
    <property type="match status" value="1"/>
</dbReference>
<dbReference type="GO" id="GO:0003676">
    <property type="term" value="F:nucleic acid binding"/>
    <property type="evidence" value="ECO:0007669"/>
    <property type="project" value="InterPro"/>
</dbReference>
<dbReference type="InterPro" id="IPR001650">
    <property type="entry name" value="Helicase_C-like"/>
</dbReference>
<feature type="domain" description="Helicase C-terminal" evidence="8">
    <location>
        <begin position="372"/>
        <end position="519"/>
    </location>
</feature>
<dbReference type="GO" id="GO:0009791">
    <property type="term" value="P:post-embryonic development"/>
    <property type="evidence" value="ECO:0007669"/>
    <property type="project" value="EnsemblPlants"/>
</dbReference>
<dbReference type="GO" id="GO:0006364">
    <property type="term" value="P:rRNA processing"/>
    <property type="evidence" value="ECO:0007669"/>
    <property type="project" value="EnsemblPlants"/>
</dbReference>
<accession>A0A388LE85</accession>